<dbReference type="EMBL" id="LS483458">
    <property type="protein sequence ID" value="SQH97890.1"/>
    <property type="molecule type" value="Genomic_DNA"/>
</dbReference>
<dbReference type="Proteomes" id="UP000248808">
    <property type="component" value="Chromosome 1"/>
</dbReference>
<name>A0A2X4RNE8_HAEHA</name>
<evidence type="ECO:0000313" key="1">
    <source>
        <dbReference type="EMBL" id="SQH97890.1"/>
    </source>
</evidence>
<gene>
    <name evidence="1" type="ORF">NCTC10839_01828</name>
</gene>
<dbReference type="KEGG" id="hhz:NCTC10839_01828"/>
<accession>A0A2X4RNE8</accession>
<sequence>MKIVKSSLNAIDVFGTRQETRAIVGAVTGTLGSAAVSNGLSKVNISPSINKMIVPTGSAIISEYLGDAEKLKQHYRFLEEKYAK</sequence>
<reference evidence="1 2" key="1">
    <citation type="submission" date="2018-06" db="EMBL/GenBank/DDBJ databases">
        <authorList>
            <consortium name="Pathogen Informatics"/>
            <person name="Doyle S."/>
        </authorList>
    </citation>
    <scope>NUCLEOTIDE SEQUENCE [LARGE SCALE GENOMIC DNA]</scope>
    <source>
        <strain evidence="1 2">NCTC10839</strain>
    </source>
</reference>
<organism evidence="1 2">
    <name type="scientific">Haemophilus haemolyticus</name>
    <dbReference type="NCBI Taxonomy" id="726"/>
    <lineage>
        <taxon>Bacteria</taxon>
        <taxon>Pseudomonadati</taxon>
        <taxon>Pseudomonadota</taxon>
        <taxon>Gammaproteobacteria</taxon>
        <taxon>Pasteurellales</taxon>
        <taxon>Pasteurellaceae</taxon>
        <taxon>Haemophilus</taxon>
    </lineage>
</organism>
<evidence type="ECO:0000313" key="2">
    <source>
        <dbReference type="Proteomes" id="UP000248808"/>
    </source>
</evidence>
<protein>
    <submittedName>
        <fullName evidence="1">Uncharacterized protein</fullName>
    </submittedName>
</protein>
<proteinExistence type="predicted"/>
<dbReference type="AlphaFoldDB" id="A0A2X4RNE8"/>